<dbReference type="GO" id="GO:0071555">
    <property type="term" value="P:cell wall organization"/>
    <property type="evidence" value="ECO:0007669"/>
    <property type="project" value="UniProtKB-KW"/>
</dbReference>
<comment type="similarity">
    <text evidence="1 9">Belongs to the peptidase S11 family.</text>
</comment>
<dbReference type="Proteomes" id="UP000178599">
    <property type="component" value="Unassembled WGS sequence"/>
</dbReference>
<evidence type="ECO:0000256" key="5">
    <source>
        <dbReference type="ARBA" id="ARBA00022984"/>
    </source>
</evidence>
<proteinExistence type="inferred from homology"/>
<dbReference type="InterPro" id="IPR001967">
    <property type="entry name" value="Peptidase_S11_N"/>
</dbReference>
<dbReference type="InterPro" id="IPR012338">
    <property type="entry name" value="Beta-lactam/transpept-like"/>
</dbReference>
<name>A0A1G2CRR9_9BACT</name>
<dbReference type="PANTHER" id="PTHR21581:SF6">
    <property type="entry name" value="TRAFFICKING PROTEIN PARTICLE COMPLEX SUBUNIT 12"/>
    <property type="match status" value="1"/>
</dbReference>
<dbReference type="SUPFAM" id="SSF56601">
    <property type="entry name" value="beta-lactamase/transpeptidase-like"/>
    <property type="match status" value="1"/>
</dbReference>
<feature type="active site" evidence="7">
    <location>
        <position position="209"/>
    </location>
</feature>
<evidence type="ECO:0000256" key="3">
    <source>
        <dbReference type="ARBA" id="ARBA00022801"/>
    </source>
</evidence>
<dbReference type="GO" id="GO:0009002">
    <property type="term" value="F:serine-type D-Ala-D-Ala carboxypeptidase activity"/>
    <property type="evidence" value="ECO:0007669"/>
    <property type="project" value="InterPro"/>
</dbReference>
<keyword evidence="2" id="KW-0732">Signal</keyword>
<sequence>MKKKKNQNKMSKNTNFLSLFFTGVMVLITFFGYSASKTENEIVVLNENDPSFISPLKETPALSLYPDPIYEPSSILAFAKDTLDKKISTHLKDLEQNSILNPITAEKNKIEIKNENIKNSLLSVLSTDKVLAYNLNSNKSLFSSQEKNIWPTASLAKLMTAIIAVEKMGFEKEVKITPEAIAIENEAGNFQAGEVFKIRDLLLSIFLVSSNDAAFAIANEYGQENFIAEMNKKAKELEMSNTYFSDPAGLSAASISTASDLSKLAAYIIKERPELLYLSRQKEIEIKDQRFGDIKKYESINKFSTRNDFIGGKTGYTDIAQENLFSLFYVKNETILIIILGSKDRFGDTEKILDSLSLLNL</sequence>
<evidence type="ECO:0000256" key="9">
    <source>
        <dbReference type="RuleBase" id="RU004016"/>
    </source>
</evidence>
<dbReference type="GO" id="GO:0008360">
    <property type="term" value="P:regulation of cell shape"/>
    <property type="evidence" value="ECO:0007669"/>
    <property type="project" value="UniProtKB-KW"/>
</dbReference>
<gene>
    <name evidence="11" type="ORF">A2390_02525</name>
</gene>
<evidence type="ECO:0000256" key="4">
    <source>
        <dbReference type="ARBA" id="ARBA00022960"/>
    </source>
</evidence>
<comment type="caution">
    <text evidence="11">The sequence shown here is derived from an EMBL/GenBank/DDBJ whole genome shotgun (WGS) entry which is preliminary data.</text>
</comment>
<feature type="active site" description="Acyl-ester intermediate" evidence="7">
    <location>
        <position position="154"/>
    </location>
</feature>
<dbReference type="AlphaFoldDB" id="A0A1G2CRR9"/>
<dbReference type="GO" id="GO:0006508">
    <property type="term" value="P:proteolysis"/>
    <property type="evidence" value="ECO:0007669"/>
    <property type="project" value="InterPro"/>
</dbReference>
<evidence type="ECO:0000256" key="8">
    <source>
        <dbReference type="PIRSR" id="PIRSR618044-2"/>
    </source>
</evidence>
<evidence type="ECO:0000256" key="6">
    <source>
        <dbReference type="ARBA" id="ARBA00023316"/>
    </source>
</evidence>
<evidence type="ECO:0000256" key="2">
    <source>
        <dbReference type="ARBA" id="ARBA00022729"/>
    </source>
</evidence>
<keyword evidence="6" id="KW-0961">Cell wall biogenesis/degradation</keyword>
<dbReference type="PRINTS" id="PR00725">
    <property type="entry name" value="DADACBPTASE1"/>
</dbReference>
<dbReference type="PANTHER" id="PTHR21581">
    <property type="entry name" value="D-ALANYL-D-ALANINE CARBOXYPEPTIDASE"/>
    <property type="match status" value="1"/>
</dbReference>
<keyword evidence="5" id="KW-0573">Peptidoglycan synthesis</keyword>
<evidence type="ECO:0000313" key="11">
    <source>
        <dbReference type="EMBL" id="OGZ03138.1"/>
    </source>
</evidence>
<protein>
    <recommendedName>
        <fullName evidence="10">Peptidase S11 D-alanyl-D-alanine carboxypeptidase A N-terminal domain-containing protein</fullName>
    </recommendedName>
</protein>
<organism evidence="11 12">
    <name type="scientific">Candidatus Liptonbacteria bacterium RIFOXYB1_FULL_36_10</name>
    <dbReference type="NCBI Taxonomy" id="1798654"/>
    <lineage>
        <taxon>Bacteria</taxon>
        <taxon>Candidatus Liptoniibacteriota</taxon>
    </lineage>
</organism>
<reference evidence="11 12" key="1">
    <citation type="journal article" date="2016" name="Nat. Commun.">
        <title>Thousands of microbial genomes shed light on interconnected biogeochemical processes in an aquifer system.</title>
        <authorList>
            <person name="Anantharaman K."/>
            <person name="Brown C.T."/>
            <person name="Hug L.A."/>
            <person name="Sharon I."/>
            <person name="Castelle C.J."/>
            <person name="Probst A.J."/>
            <person name="Thomas B.C."/>
            <person name="Singh A."/>
            <person name="Wilkins M.J."/>
            <person name="Karaoz U."/>
            <person name="Brodie E.L."/>
            <person name="Williams K.H."/>
            <person name="Hubbard S.S."/>
            <person name="Banfield J.F."/>
        </authorList>
    </citation>
    <scope>NUCLEOTIDE SEQUENCE [LARGE SCALE GENOMIC DNA]</scope>
</reference>
<keyword evidence="4" id="KW-0133">Cell shape</keyword>
<dbReference type="GO" id="GO:0009252">
    <property type="term" value="P:peptidoglycan biosynthetic process"/>
    <property type="evidence" value="ECO:0007669"/>
    <property type="project" value="UniProtKB-KW"/>
</dbReference>
<feature type="active site" description="Proton acceptor" evidence="7">
    <location>
        <position position="157"/>
    </location>
</feature>
<accession>A0A1G2CRR9</accession>
<evidence type="ECO:0000256" key="7">
    <source>
        <dbReference type="PIRSR" id="PIRSR618044-1"/>
    </source>
</evidence>
<dbReference type="InterPro" id="IPR018044">
    <property type="entry name" value="Peptidase_S11"/>
</dbReference>
<dbReference type="EMBL" id="MHLE01000009">
    <property type="protein sequence ID" value="OGZ03138.1"/>
    <property type="molecule type" value="Genomic_DNA"/>
</dbReference>
<dbReference type="Gene3D" id="3.40.710.10">
    <property type="entry name" value="DD-peptidase/beta-lactamase superfamily"/>
    <property type="match status" value="1"/>
</dbReference>
<evidence type="ECO:0000259" key="10">
    <source>
        <dbReference type="Pfam" id="PF00768"/>
    </source>
</evidence>
<evidence type="ECO:0000313" key="12">
    <source>
        <dbReference type="Proteomes" id="UP000178599"/>
    </source>
</evidence>
<keyword evidence="3" id="KW-0378">Hydrolase</keyword>
<dbReference type="Pfam" id="PF00768">
    <property type="entry name" value="Peptidase_S11"/>
    <property type="match status" value="1"/>
</dbReference>
<feature type="domain" description="Peptidase S11 D-alanyl-D-alanine carboxypeptidase A N-terminal" evidence="10">
    <location>
        <begin position="127"/>
        <end position="342"/>
    </location>
</feature>
<evidence type="ECO:0000256" key="1">
    <source>
        <dbReference type="ARBA" id="ARBA00007164"/>
    </source>
</evidence>
<feature type="binding site" evidence="8">
    <location>
        <position position="313"/>
    </location>
    <ligand>
        <name>substrate</name>
    </ligand>
</feature>